<name>A0A9D1GPT3_9MOLU</name>
<accession>A0A9D1GPT3</accession>
<reference evidence="2" key="1">
    <citation type="submission" date="2020-10" db="EMBL/GenBank/DDBJ databases">
        <authorList>
            <person name="Gilroy R."/>
        </authorList>
    </citation>
    <scope>NUCLEOTIDE SEQUENCE</scope>
    <source>
        <strain evidence="2">ChiW17-6978</strain>
    </source>
</reference>
<organism evidence="2 3">
    <name type="scientific">Candidatus Pelethenecus faecipullorum</name>
    <dbReference type="NCBI Taxonomy" id="2840900"/>
    <lineage>
        <taxon>Bacteria</taxon>
        <taxon>Bacillati</taxon>
        <taxon>Mycoplasmatota</taxon>
        <taxon>Mollicutes</taxon>
        <taxon>Candidatus Pelethenecus</taxon>
    </lineage>
</organism>
<dbReference type="PANTHER" id="PTHR45825">
    <property type="entry name" value="GRANULE-BOUND STARCH SYNTHASE 1, CHLOROPLASTIC/AMYLOPLASTIC"/>
    <property type="match status" value="1"/>
</dbReference>
<feature type="domain" description="Glycosyl transferase family 1" evidence="1">
    <location>
        <begin position="74"/>
        <end position="227"/>
    </location>
</feature>
<dbReference type="GO" id="GO:0016757">
    <property type="term" value="F:glycosyltransferase activity"/>
    <property type="evidence" value="ECO:0007669"/>
    <property type="project" value="InterPro"/>
</dbReference>
<evidence type="ECO:0000259" key="1">
    <source>
        <dbReference type="Pfam" id="PF00534"/>
    </source>
</evidence>
<dbReference type="SUPFAM" id="SSF53756">
    <property type="entry name" value="UDP-Glycosyltransferase/glycogen phosphorylase"/>
    <property type="match status" value="1"/>
</dbReference>
<dbReference type="AlphaFoldDB" id="A0A9D1GPT3"/>
<feature type="non-terminal residue" evidence="2">
    <location>
        <position position="1"/>
    </location>
</feature>
<gene>
    <name evidence="2" type="ORF">IAD46_01490</name>
</gene>
<protein>
    <submittedName>
        <fullName evidence="2">Glycosyltransferase</fullName>
    </submittedName>
</protein>
<reference evidence="2" key="2">
    <citation type="journal article" date="2021" name="PeerJ">
        <title>Extensive microbial diversity within the chicken gut microbiome revealed by metagenomics and culture.</title>
        <authorList>
            <person name="Gilroy R."/>
            <person name="Ravi A."/>
            <person name="Getino M."/>
            <person name="Pursley I."/>
            <person name="Horton D.L."/>
            <person name="Alikhan N.F."/>
            <person name="Baker D."/>
            <person name="Gharbi K."/>
            <person name="Hall N."/>
            <person name="Watson M."/>
            <person name="Adriaenssens E.M."/>
            <person name="Foster-Nyarko E."/>
            <person name="Jarju S."/>
            <person name="Secka A."/>
            <person name="Antonio M."/>
            <person name="Oren A."/>
            <person name="Chaudhuri R.R."/>
            <person name="La Ragione R."/>
            <person name="Hildebrand F."/>
            <person name="Pallen M.J."/>
        </authorList>
    </citation>
    <scope>NUCLEOTIDE SEQUENCE</scope>
    <source>
        <strain evidence="2">ChiW17-6978</strain>
    </source>
</reference>
<dbReference type="Proteomes" id="UP000886758">
    <property type="component" value="Unassembled WGS sequence"/>
</dbReference>
<dbReference type="PANTHER" id="PTHR45825:SF11">
    <property type="entry name" value="ALPHA AMYLASE DOMAIN-CONTAINING PROTEIN"/>
    <property type="match status" value="1"/>
</dbReference>
<evidence type="ECO:0000313" key="3">
    <source>
        <dbReference type="Proteomes" id="UP000886758"/>
    </source>
</evidence>
<comment type="caution">
    <text evidence="2">The sequence shown here is derived from an EMBL/GenBank/DDBJ whole genome shotgun (WGS) entry which is preliminary data.</text>
</comment>
<dbReference type="Gene3D" id="3.40.50.2000">
    <property type="entry name" value="Glycogen Phosphorylase B"/>
    <property type="match status" value="1"/>
</dbReference>
<dbReference type="EMBL" id="DVLF01000047">
    <property type="protein sequence ID" value="HIT49677.1"/>
    <property type="molecule type" value="Genomic_DNA"/>
</dbReference>
<dbReference type="Pfam" id="PF00534">
    <property type="entry name" value="Glycos_transf_1"/>
    <property type="match status" value="1"/>
</dbReference>
<evidence type="ECO:0000313" key="2">
    <source>
        <dbReference type="EMBL" id="HIT49677.1"/>
    </source>
</evidence>
<sequence>ETYKNEVLTDQYGYRLNSILGLRYFDFYGILNGIDVEKYDPSNDPNIYHPYDQATVLEGKPANKKALLEEFGLNQEDVPLFGLVSRLADQKGIELLMPIIEDVIHYSNAKFILMGSGDAVYENFFREMEGKYPDRFKCYIGYSDRIAQRIYAGCDIFLMPSKFEPCGLGQMIAMRYGTLPLVRETGGLKDTVIPYNQYTQEGTGFSFAHFNPIELKDVMFLAINTYNEHKDAWTNLIKQAMEKDYSWSSSAAKYMDLYKKITL</sequence>
<dbReference type="CDD" id="cd03791">
    <property type="entry name" value="GT5_Glycogen_synthase_DULL1-like"/>
    <property type="match status" value="1"/>
</dbReference>
<dbReference type="InterPro" id="IPR001296">
    <property type="entry name" value="Glyco_trans_1"/>
</dbReference>
<proteinExistence type="predicted"/>